<dbReference type="OrthoDB" id="3259198at2759"/>
<evidence type="ECO:0000256" key="1">
    <source>
        <dbReference type="SAM" id="MobiDB-lite"/>
    </source>
</evidence>
<sequence>MPLFNVQPKTIPPSMPEPIPPPVLCQNTQISDPYLTSVVSPTYPNTNSSPVINTDTSAPNSKTVVPSYSDSNAKSASNNLGSDSGIYHPMELDKQSSEEYKGEDNKYLIADNSGLGSIHGAHSGEALSWSLWEAFSKRGMIKQLFSITGENAGNKNTMMEHLKHKLHGINIIWDREKRFHRCACHIPNLVAKYFLLYKGELTN</sequence>
<gene>
    <name evidence="2" type="ORF">O181_074902</name>
</gene>
<protein>
    <recommendedName>
        <fullName evidence="4">DUF659 domain-containing protein</fullName>
    </recommendedName>
</protein>
<reference evidence="2" key="1">
    <citation type="submission" date="2021-03" db="EMBL/GenBank/DDBJ databases">
        <title>Draft genome sequence of rust myrtle Austropuccinia psidii MF-1, a brazilian biotype.</title>
        <authorList>
            <person name="Quecine M.C."/>
            <person name="Pachon D.M.R."/>
            <person name="Bonatelli M.L."/>
            <person name="Correr F.H."/>
            <person name="Franceschini L.M."/>
            <person name="Leite T.F."/>
            <person name="Margarido G.R.A."/>
            <person name="Almeida C.A."/>
            <person name="Ferrarezi J.A."/>
            <person name="Labate C.A."/>
        </authorList>
    </citation>
    <scope>NUCLEOTIDE SEQUENCE</scope>
    <source>
        <strain evidence="2">MF-1</strain>
    </source>
</reference>
<evidence type="ECO:0008006" key="4">
    <source>
        <dbReference type="Google" id="ProtNLM"/>
    </source>
</evidence>
<dbReference type="EMBL" id="AVOT02040039">
    <property type="protein sequence ID" value="MBW0535187.1"/>
    <property type="molecule type" value="Genomic_DNA"/>
</dbReference>
<name>A0A9Q3FDX2_9BASI</name>
<accession>A0A9Q3FDX2</accession>
<feature type="region of interest" description="Disordered" evidence="1">
    <location>
        <begin position="43"/>
        <end position="89"/>
    </location>
</feature>
<dbReference type="AlphaFoldDB" id="A0A9Q3FDX2"/>
<proteinExistence type="predicted"/>
<feature type="compositionally biased region" description="Polar residues" evidence="1">
    <location>
        <begin position="43"/>
        <end position="82"/>
    </location>
</feature>
<evidence type="ECO:0000313" key="2">
    <source>
        <dbReference type="EMBL" id="MBW0535187.1"/>
    </source>
</evidence>
<organism evidence="2 3">
    <name type="scientific">Austropuccinia psidii MF-1</name>
    <dbReference type="NCBI Taxonomy" id="1389203"/>
    <lineage>
        <taxon>Eukaryota</taxon>
        <taxon>Fungi</taxon>
        <taxon>Dikarya</taxon>
        <taxon>Basidiomycota</taxon>
        <taxon>Pucciniomycotina</taxon>
        <taxon>Pucciniomycetes</taxon>
        <taxon>Pucciniales</taxon>
        <taxon>Sphaerophragmiaceae</taxon>
        <taxon>Austropuccinia</taxon>
    </lineage>
</organism>
<evidence type="ECO:0000313" key="3">
    <source>
        <dbReference type="Proteomes" id="UP000765509"/>
    </source>
</evidence>
<keyword evidence="3" id="KW-1185">Reference proteome</keyword>
<comment type="caution">
    <text evidence="2">The sequence shown here is derived from an EMBL/GenBank/DDBJ whole genome shotgun (WGS) entry which is preliminary data.</text>
</comment>
<dbReference type="Proteomes" id="UP000765509">
    <property type="component" value="Unassembled WGS sequence"/>
</dbReference>